<organism evidence="1 2">
    <name type="scientific">Deinococcus phoenicis</name>
    <dbReference type="NCBI Taxonomy" id="1476583"/>
    <lineage>
        <taxon>Bacteria</taxon>
        <taxon>Thermotogati</taxon>
        <taxon>Deinococcota</taxon>
        <taxon>Deinococci</taxon>
        <taxon>Deinococcales</taxon>
        <taxon>Deinococcaceae</taxon>
        <taxon>Deinococcus</taxon>
    </lineage>
</organism>
<comment type="caution">
    <text evidence="1">The sequence shown here is derived from an EMBL/GenBank/DDBJ whole genome shotgun (WGS) entry which is preliminary data.</text>
</comment>
<evidence type="ECO:0000313" key="1">
    <source>
        <dbReference type="EMBL" id="EYB68874.1"/>
    </source>
</evidence>
<reference evidence="1 2" key="1">
    <citation type="submission" date="2014-03" db="EMBL/GenBank/DDBJ databases">
        <title>Draft genome sequence of Deinococcus phoenicis 1P10ME.</title>
        <authorList>
            <person name="Stepanov V.G."/>
            <person name="Vaishampayan P."/>
            <person name="Venkateswaran K."/>
            <person name="Fox G.E."/>
        </authorList>
    </citation>
    <scope>NUCLEOTIDE SEQUENCE [LARGE SCALE GENOMIC DNA]</scope>
    <source>
        <strain evidence="1 2">1P10ME</strain>
    </source>
</reference>
<dbReference type="PATRIC" id="fig|1476583.3.peg.986"/>
<accession>A0A016QSU5</accession>
<dbReference type="OrthoDB" id="72579at2"/>
<sequence>MAAPSEFLPGSPLGNLDDMREGTLYHQLTSSGVAITVQREGSLFKWRTLRYADEDGYGEGSREQFKAWLRKR</sequence>
<dbReference type="RefSeq" id="WP_034354800.1">
    <property type="nucleotide sequence ID" value="NZ_JHAC01000014.1"/>
</dbReference>
<proteinExistence type="predicted"/>
<dbReference type="Proteomes" id="UP000020492">
    <property type="component" value="Unassembled WGS sequence"/>
</dbReference>
<gene>
    <name evidence="1" type="ORF">DEIPH_ctg014orf0001</name>
</gene>
<evidence type="ECO:0000313" key="2">
    <source>
        <dbReference type="Proteomes" id="UP000020492"/>
    </source>
</evidence>
<protein>
    <submittedName>
        <fullName evidence="1">Uncharacterized protein</fullName>
    </submittedName>
</protein>
<dbReference type="EMBL" id="JHAC01000014">
    <property type="protein sequence ID" value="EYB68874.1"/>
    <property type="molecule type" value="Genomic_DNA"/>
</dbReference>
<keyword evidence="2" id="KW-1185">Reference proteome</keyword>
<name>A0A016QSU5_9DEIO</name>
<dbReference type="AlphaFoldDB" id="A0A016QSU5"/>
<dbReference type="STRING" id="1476583.DEIPH_ctg014orf0001"/>